<proteinExistence type="predicted"/>
<reference evidence="1" key="1">
    <citation type="submission" date="2014-11" db="EMBL/GenBank/DDBJ databases">
        <authorList>
            <person name="Amaro Gonzalez C."/>
        </authorList>
    </citation>
    <scope>NUCLEOTIDE SEQUENCE</scope>
</reference>
<reference evidence="1" key="2">
    <citation type="journal article" date="2015" name="Fish Shellfish Immunol.">
        <title>Early steps in the European eel (Anguilla anguilla)-Vibrio vulnificus interaction in the gills: Role of the RtxA13 toxin.</title>
        <authorList>
            <person name="Callol A."/>
            <person name="Pajuelo D."/>
            <person name="Ebbesson L."/>
            <person name="Teles M."/>
            <person name="MacKenzie S."/>
            <person name="Amaro C."/>
        </authorList>
    </citation>
    <scope>NUCLEOTIDE SEQUENCE</scope>
</reference>
<name>A0A0E9S092_ANGAN</name>
<sequence>MLMGSQAVVVCSLPLSMCYIYAYKNNL</sequence>
<dbReference type="EMBL" id="GBXM01074639">
    <property type="protein sequence ID" value="JAH33938.1"/>
    <property type="molecule type" value="Transcribed_RNA"/>
</dbReference>
<dbReference type="AlphaFoldDB" id="A0A0E9S092"/>
<evidence type="ECO:0000313" key="1">
    <source>
        <dbReference type="EMBL" id="JAH33938.1"/>
    </source>
</evidence>
<accession>A0A0E9S092</accession>
<protein>
    <submittedName>
        <fullName evidence="1">Uncharacterized protein</fullName>
    </submittedName>
</protein>
<organism evidence="1">
    <name type="scientific">Anguilla anguilla</name>
    <name type="common">European freshwater eel</name>
    <name type="synonym">Muraena anguilla</name>
    <dbReference type="NCBI Taxonomy" id="7936"/>
    <lineage>
        <taxon>Eukaryota</taxon>
        <taxon>Metazoa</taxon>
        <taxon>Chordata</taxon>
        <taxon>Craniata</taxon>
        <taxon>Vertebrata</taxon>
        <taxon>Euteleostomi</taxon>
        <taxon>Actinopterygii</taxon>
        <taxon>Neopterygii</taxon>
        <taxon>Teleostei</taxon>
        <taxon>Anguilliformes</taxon>
        <taxon>Anguillidae</taxon>
        <taxon>Anguilla</taxon>
    </lineage>
</organism>